<dbReference type="GO" id="GO:0071039">
    <property type="term" value="P:nuclear polyadenylation-dependent CUT catabolic process"/>
    <property type="evidence" value="ECO:0007669"/>
    <property type="project" value="TreeGrafter"/>
</dbReference>
<dbReference type="GO" id="GO:0071037">
    <property type="term" value="P:nuclear polyadenylation-dependent snRNA catabolic process"/>
    <property type="evidence" value="ECO:0007669"/>
    <property type="project" value="TreeGrafter"/>
</dbReference>
<evidence type="ECO:0000256" key="3">
    <source>
        <dbReference type="ARBA" id="ARBA00022737"/>
    </source>
</evidence>
<dbReference type="eggNOG" id="KOG4400">
    <property type="taxonomic scope" value="Eukaryota"/>
</dbReference>
<feature type="domain" description="CCHC-type" evidence="9">
    <location>
        <begin position="168"/>
        <end position="183"/>
    </location>
</feature>
<dbReference type="GO" id="GO:0003723">
    <property type="term" value="F:RNA binding"/>
    <property type="evidence" value="ECO:0007669"/>
    <property type="project" value="TreeGrafter"/>
</dbReference>
<evidence type="ECO:0000256" key="7">
    <source>
        <dbReference type="PROSITE-ProRule" id="PRU00047"/>
    </source>
</evidence>
<dbReference type="AlphaFoldDB" id="G3AWK3"/>
<dbReference type="KEGG" id="cten:18245433"/>
<dbReference type="PROSITE" id="PS50158">
    <property type="entry name" value="ZF_CCHC"/>
    <property type="match status" value="2"/>
</dbReference>
<sequence>METTTNTRPPTPKQGFADQIQSLSFDQVNDNADELIELRGSGRYFGVVDPQTGKTINNKQSLGPICANCHKRGHIRAKCKTVVCHKCGVVGDHYETQCPSTMICARCGLRGHKAIDCSNKARKKQYCRTCDLFNHDDDNCPNIWRSYLLNKQPQQHSLKDVQLPVIYCYNCGDSTHFGDECKEARTSRVPNLSGSAFSGSNLPQQLRKTYFDRLFDTKLPQRPQVRRPDNGYKNSNNRAQFKPYNNNPIVSNNSYNLNPKRRFDNGPQDNRNGGPIRNQARRGGAGGRSGGNDPSRPAPTRSGFIDRKKSGFNNFY</sequence>
<keyword evidence="3" id="KW-0677">Repeat</keyword>
<dbReference type="InterPro" id="IPR001878">
    <property type="entry name" value="Znf_CCHC"/>
</dbReference>
<dbReference type="EMBL" id="GL996510">
    <property type="protein sequence ID" value="EGV66814.1"/>
    <property type="molecule type" value="Genomic_DNA"/>
</dbReference>
<evidence type="ECO:0000256" key="4">
    <source>
        <dbReference type="ARBA" id="ARBA00022771"/>
    </source>
</evidence>
<dbReference type="STRING" id="590646.G3AWK3"/>
<dbReference type="PANTHER" id="PTHR46543:SF1">
    <property type="entry name" value="ZINC FINGER CCHC DOMAIN-CONTAINING PROTEIN 7"/>
    <property type="match status" value="1"/>
</dbReference>
<name>G3AWK3_CANTC</name>
<evidence type="ECO:0000313" key="11">
    <source>
        <dbReference type="Proteomes" id="UP000000707"/>
    </source>
</evidence>
<dbReference type="OrthoDB" id="2264563at2759"/>
<evidence type="ECO:0000256" key="8">
    <source>
        <dbReference type="SAM" id="MobiDB-lite"/>
    </source>
</evidence>
<dbReference type="GO" id="GO:0043633">
    <property type="term" value="P:polyadenylation-dependent RNA catabolic process"/>
    <property type="evidence" value="ECO:0007669"/>
    <property type="project" value="InterPro"/>
</dbReference>
<dbReference type="SUPFAM" id="SSF57756">
    <property type="entry name" value="Retrovirus zinc finger-like domains"/>
    <property type="match status" value="1"/>
</dbReference>
<evidence type="ECO:0000313" key="10">
    <source>
        <dbReference type="EMBL" id="EGV66814.1"/>
    </source>
</evidence>
<keyword evidence="2" id="KW-0479">Metal-binding</keyword>
<dbReference type="GO" id="GO:0008270">
    <property type="term" value="F:zinc ion binding"/>
    <property type="evidence" value="ECO:0007669"/>
    <property type="project" value="UniProtKB-KW"/>
</dbReference>
<dbReference type="PANTHER" id="PTHR46543">
    <property type="entry name" value="ZINC FINGER CCHC DOMAIN-CONTAINING PROTEIN 7"/>
    <property type="match status" value="1"/>
</dbReference>
<comment type="subcellular location">
    <subcellularLocation>
        <location evidence="1">Nucleus</location>
    </subcellularLocation>
</comment>
<dbReference type="GO" id="GO:0071035">
    <property type="term" value="P:nuclear polyadenylation-dependent rRNA catabolic process"/>
    <property type="evidence" value="ECO:0007669"/>
    <property type="project" value="TreeGrafter"/>
</dbReference>
<dbReference type="InterPro" id="IPR016713">
    <property type="entry name" value="Air1/2_Saccharomycetales"/>
</dbReference>
<dbReference type="InterPro" id="IPR051644">
    <property type="entry name" value="TRAMP_AT-DNA-binding"/>
</dbReference>
<dbReference type="GeneID" id="18245433"/>
<dbReference type="GO" id="GO:0071038">
    <property type="term" value="P:TRAMP-dependent tRNA surveillance pathway"/>
    <property type="evidence" value="ECO:0007669"/>
    <property type="project" value="TreeGrafter"/>
</dbReference>
<dbReference type="Proteomes" id="UP000000707">
    <property type="component" value="Unassembled WGS sequence"/>
</dbReference>
<dbReference type="GO" id="GO:0031499">
    <property type="term" value="C:TRAMP complex"/>
    <property type="evidence" value="ECO:0007669"/>
    <property type="project" value="TreeGrafter"/>
</dbReference>
<reference evidence="10 11" key="1">
    <citation type="journal article" date="2011" name="Proc. Natl. Acad. Sci. U.S.A.">
        <title>Comparative genomics of xylose-fermenting fungi for enhanced biofuel production.</title>
        <authorList>
            <person name="Wohlbach D.J."/>
            <person name="Kuo A."/>
            <person name="Sato T.K."/>
            <person name="Potts K.M."/>
            <person name="Salamov A.A."/>
            <person name="LaButti K.M."/>
            <person name="Sun H."/>
            <person name="Clum A."/>
            <person name="Pangilinan J.L."/>
            <person name="Lindquist E.A."/>
            <person name="Lucas S."/>
            <person name="Lapidus A."/>
            <person name="Jin M."/>
            <person name="Gunawan C."/>
            <person name="Balan V."/>
            <person name="Dale B.E."/>
            <person name="Jeffries T.W."/>
            <person name="Zinkel R."/>
            <person name="Barry K.W."/>
            <person name="Grigoriev I.V."/>
            <person name="Gasch A.P."/>
        </authorList>
    </citation>
    <scope>NUCLEOTIDE SEQUENCE [LARGE SCALE GENOMIC DNA]</scope>
    <source>
        <strain evidence="11">ATCC 10573 / BCRC 21748 / CBS 615 / JCM 9827 / NBRC 10315 / NRRL Y-1498 / VKM Y-70</strain>
    </source>
</reference>
<evidence type="ECO:0000256" key="1">
    <source>
        <dbReference type="ARBA" id="ARBA00004123"/>
    </source>
</evidence>
<organism evidence="11">
    <name type="scientific">Candida tenuis (strain ATCC 10573 / BCRC 21748 / CBS 615 / JCM 9827 / NBRC 10315 / NRRL Y-1498 / VKM Y-70)</name>
    <name type="common">Yeast</name>
    <name type="synonym">Yamadazyma tenuis</name>
    <dbReference type="NCBI Taxonomy" id="590646"/>
    <lineage>
        <taxon>Eukaryota</taxon>
        <taxon>Fungi</taxon>
        <taxon>Dikarya</taxon>
        <taxon>Ascomycota</taxon>
        <taxon>Saccharomycotina</taxon>
        <taxon>Pichiomycetes</taxon>
        <taxon>Debaryomycetaceae</taxon>
        <taxon>Yamadazyma</taxon>
    </lineage>
</organism>
<evidence type="ECO:0000256" key="5">
    <source>
        <dbReference type="ARBA" id="ARBA00022833"/>
    </source>
</evidence>
<dbReference type="Gene3D" id="4.10.60.10">
    <property type="entry name" value="Zinc finger, CCHC-type"/>
    <property type="match status" value="2"/>
</dbReference>
<dbReference type="PIRSF" id="PIRSF018162">
    <property type="entry name" value="PolyA_pol_Air1/2"/>
    <property type="match status" value="1"/>
</dbReference>
<protein>
    <recommendedName>
        <fullName evidence="9">CCHC-type domain-containing protein</fullName>
    </recommendedName>
</protein>
<evidence type="ECO:0000256" key="6">
    <source>
        <dbReference type="ARBA" id="ARBA00023242"/>
    </source>
</evidence>
<dbReference type="GO" id="GO:0071031">
    <property type="term" value="P:nuclear mRNA surveillance of mRNA 3'-end processing"/>
    <property type="evidence" value="ECO:0007669"/>
    <property type="project" value="TreeGrafter"/>
</dbReference>
<evidence type="ECO:0000259" key="9">
    <source>
        <dbReference type="PROSITE" id="PS50158"/>
    </source>
</evidence>
<feature type="domain" description="CCHC-type" evidence="9">
    <location>
        <begin position="104"/>
        <end position="119"/>
    </location>
</feature>
<feature type="region of interest" description="Disordered" evidence="8">
    <location>
        <begin position="217"/>
        <end position="316"/>
    </location>
</feature>
<accession>G3AWK3</accession>
<keyword evidence="6" id="KW-0539">Nucleus</keyword>
<dbReference type="InterPro" id="IPR036875">
    <property type="entry name" value="Znf_CCHC_sf"/>
</dbReference>
<feature type="compositionally biased region" description="Low complexity" evidence="8">
    <location>
        <begin position="243"/>
        <end position="258"/>
    </location>
</feature>
<dbReference type="SMART" id="SM00343">
    <property type="entry name" value="ZnF_C2HC"/>
    <property type="match status" value="5"/>
</dbReference>
<dbReference type="GO" id="GO:0071036">
    <property type="term" value="P:nuclear polyadenylation-dependent snoRNA catabolic process"/>
    <property type="evidence" value="ECO:0007669"/>
    <property type="project" value="TreeGrafter"/>
</dbReference>
<gene>
    <name evidence="10" type="ORF">CANTEDRAFT_101051</name>
</gene>
<evidence type="ECO:0000256" key="2">
    <source>
        <dbReference type="ARBA" id="ARBA00022723"/>
    </source>
</evidence>
<keyword evidence="4 7" id="KW-0863">Zinc-finger</keyword>
<dbReference type="HOGENOM" id="CLU_049076_0_0_1"/>
<keyword evidence="11" id="KW-1185">Reference proteome</keyword>
<keyword evidence="5" id="KW-0862">Zinc</keyword>
<proteinExistence type="predicted"/>